<evidence type="ECO:0000313" key="3">
    <source>
        <dbReference type="Proteomes" id="UP000663828"/>
    </source>
</evidence>
<dbReference type="AlphaFoldDB" id="A0A814RJ41"/>
<proteinExistence type="predicted"/>
<dbReference type="EMBL" id="CAJNOR010002527">
    <property type="protein sequence ID" value="CAF1306710.1"/>
    <property type="molecule type" value="Genomic_DNA"/>
</dbReference>
<gene>
    <name evidence="1" type="ORF">EDS130_LOCUS21683</name>
    <name evidence="2" type="ORF">XAT740_LOCUS29157</name>
</gene>
<organism evidence="1 4">
    <name type="scientific">Adineta ricciae</name>
    <name type="common">Rotifer</name>
    <dbReference type="NCBI Taxonomy" id="249248"/>
    <lineage>
        <taxon>Eukaryota</taxon>
        <taxon>Metazoa</taxon>
        <taxon>Spiralia</taxon>
        <taxon>Gnathifera</taxon>
        <taxon>Rotifera</taxon>
        <taxon>Eurotatoria</taxon>
        <taxon>Bdelloidea</taxon>
        <taxon>Adinetida</taxon>
        <taxon>Adinetidae</taxon>
        <taxon>Adineta</taxon>
    </lineage>
</organism>
<sequence length="128" mass="14138">MPGSKGHQWKILAVGREAKIAEALEHFMHESNYDNVKAIALENDKDSDGRFIEMLKSNEWDAVSIGAGVNGFADIPHEVTTLHWFNRLVNLVHQHSPKAKLIFVTGPEDLPDAAERVLGATEAPVETV</sequence>
<evidence type="ECO:0000313" key="2">
    <source>
        <dbReference type="EMBL" id="CAF1306710.1"/>
    </source>
</evidence>
<evidence type="ECO:0000313" key="1">
    <source>
        <dbReference type="EMBL" id="CAF1133155.1"/>
    </source>
</evidence>
<comment type="caution">
    <text evidence="1">The sequence shown here is derived from an EMBL/GenBank/DDBJ whole genome shotgun (WGS) entry which is preliminary data.</text>
</comment>
<name>A0A814RJ41_ADIRI</name>
<protein>
    <submittedName>
        <fullName evidence="1">Uncharacterized protein</fullName>
    </submittedName>
</protein>
<dbReference type="Proteomes" id="UP000663852">
    <property type="component" value="Unassembled WGS sequence"/>
</dbReference>
<dbReference type="EMBL" id="CAJNOJ010000110">
    <property type="protein sequence ID" value="CAF1133155.1"/>
    <property type="molecule type" value="Genomic_DNA"/>
</dbReference>
<accession>A0A814RJ41</accession>
<reference evidence="1" key="1">
    <citation type="submission" date="2021-02" db="EMBL/GenBank/DDBJ databases">
        <authorList>
            <person name="Nowell W R."/>
        </authorList>
    </citation>
    <scope>NUCLEOTIDE SEQUENCE</scope>
</reference>
<keyword evidence="3" id="KW-1185">Reference proteome</keyword>
<evidence type="ECO:0000313" key="4">
    <source>
        <dbReference type="Proteomes" id="UP000663852"/>
    </source>
</evidence>
<dbReference type="Proteomes" id="UP000663828">
    <property type="component" value="Unassembled WGS sequence"/>
</dbReference>
<dbReference type="OrthoDB" id="9975078at2759"/>